<proteinExistence type="predicted"/>
<dbReference type="InterPro" id="IPR046960">
    <property type="entry name" value="PPR_At4g14850-like_plant"/>
</dbReference>
<comment type="caution">
    <text evidence="1">The sequence shown here is derived from an EMBL/GenBank/DDBJ whole genome shotgun (WGS) entry which is preliminary data.</text>
</comment>
<dbReference type="PANTHER" id="PTHR47926:SF343">
    <property type="entry name" value="PENTACOTRIPEPTIDE-REPEAT REGION OF PRORP DOMAIN-CONTAINING PROTEIN"/>
    <property type="match status" value="1"/>
</dbReference>
<name>A0A392PCQ7_9FABA</name>
<dbReference type="PANTHER" id="PTHR47926">
    <property type="entry name" value="PENTATRICOPEPTIDE REPEAT-CONTAINING PROTEIN"/>
    <property type="match status" value="1"/>
</dbReference>
<accession>A0A392PCQ7</accession>
<dbReference type="InterPro" id="IPR011990">
    <property type="entry name" value="TPR-like_helical_dom_sf"/>
</dbReference>
<dbReference type="Pfam" id="PF20431">
    <property type="entry name" value="E_motif"/>
    <property type="match status" value="1"/>
</dbReference>
<dbReference type="AlphaFoldDB" id="A0A392PCQ7"/>
<sequence length="91" mass="10485">MPYKDDTIVWEVVLSSCRVHANLSLAKRAAEELYRLDPQNSAPYVLLANMYSSMGRWDDAQVVRDLMSDNQVHKDPGYSRSEFKYDVQSIV</sequence>
<evidence type="ECO:0000313" key="1">
    <source>
        <dbReference type="EMBL" id="MCI09542.1"/>
    </source>
</evidence>
<evidence type="ECO:0000313" key="2">
    <source>
        <dbReference type="Proteomes" id="UP000265520"/>
    </source>
</evidence>
<organism evidence="1 2">
    <name type="scientific">Trifolium medium</name>
    <dbReference type="NCBI Taxonomy" id="97028"/>
    <lineage>
        <taxon>Eukaryota</taxon>
        <taxon>Viridiplantae</taxon>
        <taxon>Streptophyta</taxon>
        <taxon>Embryophyta</taxon>
        <taxon>Tracheophyta</taxon>
        <taxon>Spermatophyta</taxon>
        <taxon>Magnoliopsida</taxon>
        <taxon>eudicotyledons</taxon>
        <taxon>Gunneridae</taxon>
        <taxon>Pentapetalae</taxon>
        <taxon>rosids</taxon>
        <taxon>fabids</taxon>
        <taxon>Fabales</taxon>
        <taxon>Fabaceae</taxon>
        <taxon>Papilionoideae</taxon>
        <taxon>50 kb inversion clade</taxon>
        <taxon>NPAAA clade</taxon>
        <taxon>Hologalegina</taxon>
        <taxon>IRL clade</taxon>
        <taxon>Trifolieae</taxon>
        <taxon>Trifolium</taxon>
    </lineage>
</organism>
<dbReference type="GO" id="GO:0003723">
    <property type="term" value="F:RNA binding"/>
    <property type="evidence" value="ECO:0007669"/>
    <property type="project" value="InterPro"/>
</dbReference>
<dbReference type="InterPro" id="IPR046848">
    <property type="entry name" value="E_motif"/>
</dbReference>
<dbReference type="Proteomes" id="UP000265520">
    <property type="component" value="Unassembled WGS sequence"/>
</dbReference>
<protein>
    <submittedName>
        <fullName evidence="1">Pentatricopeptide repeat-containing protein</fullName>
    </submittedName>
</protein>
<keyword evidence="2" id="KW-1185">Reference proteome</keyword>
<dbReference type="GO" id="GO:0009451">
    <property type="term" value="P:RNA modification"/>
    <property type="evidence" value="ECO:0007669"/>
    <property type="project" value="InterPro"/>
</dbReference>
<dbReference type="SUPFAM" id="SSF48452">
    <property type="entry name" value="TPR-like"/>
    <property type="match status" value="1"/>
</dbReference>
<dbReference type="EMBL" id="LXQA010073039">
    <property type="protein sequence ID" value="MCI09542.1"/>
    <property type="molecule type" value="Genomic_DNA"/>
</dbReference>
<reference evidence="1 2" key="1">
    <citation type="journal article" date="2018" name="Front. Plant Sci.">
        <title>Red Clover (Trifolium pratense) and Zigzag Clover (T. medium) - A Picture of Genomic Similarities and Differences.</title>
        <authorList>
            <person name="Dluhosova J."/>
            <person name="Istvanek J."/>
            <person name="Nedelnik J."/>
            <person name="Repkova J."/>
        </authorList>
    </citation>
    <scope>NUCLEOTIDE SEQUENCE [LARGE SCALE GENOMIC DNA]</scope>
    <source>
        <strain evidence="2">cv. 10/8</strain>
        <tissue evidence="1">Leaf</tissue>
    </source>
</reference>